<dbReference type="InterPro" id="IPR013181">
    <property type="entry name" value="DUF1719"/>
</dbReference>
<evidence type="ECO:0000256" key="1">
    <source>
        <dbReference type="SAM" id="Coils"/>
    </source>
</evidence>
<dbReference type="PANTHER" id="PTHR33377:SF99">
    <property type="entry name" value="OSJNBB0004G23.8-LIKE PROTEIN"/>
    <property type="match status" value="1"/>
</dbReference>
<keyword evidence="1" id="KW-0175">Coiled coil</keyword>
<feature type="coiled-coil region" evidence="1">
    <location>
        <begin position="15"/>
        <end position="45"/>
    </location>
</feature>
<comment type="caution">
    <text evidence="2">The sequence shown here is derived from an EMBL/GenBank/DDBJ whole genome shotgun (WGS) entry which is preliminary data.</text>
</comment>
<dbReference type="OrthoDB" id="711196at2759"/>
<protein>
    <submittedName>
        <fullName evidence="2">Uncharacterized protein</fullName>
    </submittedName>
</protein>
<dbReference type="Proteomes" id="UP000604825">
    <property type="component" value="Unassembled WGS sequence"/>
</dbReference>
<name>A0A811QBI5_9POAL</name>
<reference evidence="2" key="1">
    <citation type="submission" date="2020-10" db="EMBL/GenBank/DDBJ databases">
        <authorList>
            <person name="Han B."/>
            <person name="Lu T."/>
            <person name="Zhao Q."/>
            <person name="Huang X."/>
            <person name="Zhao Y."/>
        </authorList>
    </citation>
    <scope>NUCLEOTIDE SEQUENCE</scope>
</reference>
<gene>
    <name evidence="2" type="ORF">NCGR_LOCUS36955</name>
</gene>
<accession>A0A811QBI5</accession>
<dbReference type="SMART" id="SM01157">
    <property type="entry name" value="DUF1719"/>
    <property type="match status" value="1"/>
</dbReference>
<evidence type="ECO:0000313" key="2">
    <source>
        <dbReference type="EMBL" id="CAD6253325.1"/>
    </source>
</evidence>
<proteinExistence type="predicted"/>
<dbReference type="Pfam" id="PF08224">
    <property type="entry name" value="DUF1719"/>
    <property type="match status" value="1"/>
</dbReference>
<dbReference type="AlphaFoldDB" id="A0A811QBI5"/>
<organism evidence="2 3">
    <name type="scientific">Miscanthus lutarioriparius</name>
    <dbReference type="NCBI Taxonomy" id="422564"/>
    <lineage>
        <taxon>Eukaryota</taxon>
        <taxon>Viridiplantae</taxon>
        <taxon>Streptophyta</taxon>
        <taxon>Embryophyta</taxon>
        <taxon>Tracheophyta</taxon>
        <taxon>Spermatophyta</taxon>
        <taxon>Magnoliopsida</taxon>
        <taxon>Liliopsida</taxon>
        <taxon>Poales</taxon>
        <taxon>Poaceae</taxon>
        <taxon>PACMAD clade</taxon>
        <taxon>Panicoideae</taxon>
        <taxon>Andropogonodae</taxon>
        <taxon>Andropogoneae</taxon>
        <taxon>Saccharinae</taxon>
        <taxon>Miscanthus</taxon>
    </lineage>
</organism>
<sequence>MVSSAVAQEAVNQVLSRIKEDYQDKSDAKENIERMEMAHIKMEAALETSNKWNVTSAPLLCWRSKLKRASQECDNTLRRCSVGSACKKRKKYSKRLGNDDELRGSTATRRFERFAEGANEFLRYVELGGTPCRYLFFDPLIRHLLAGKGTKYCLVSRGQHLSFLLQPFSPPEHGMEVSLIFLLEDANAPENNFLLALNLQLSKSTNIVGVVVRCLHLFTPHLRSTVETVKTKLTQGDIMIPKAVDCLRGSLAATSYQMLWKSKHGSAYLQVEKISWGLTIRKGMGGKRPKRQQGKKIFSKDDQIVQQVQCLKDLMLLSVCHPGIKL</sequence>
<dbReference type="PANTHER" id="PTHR33377">
    <property type="entry name" value="OS10G0134700 PROTEIN-RELATED"/>
    <property type="match status" value="1"/>
</dbReference>
<evidence type="ECO:0000313" key="3">
    <source>
        <dbReference type="Proteomes" id="UP000604825"/>
    </source>
</evidence>
<keyword evidence="3" id="KW-1185">Reference proteome</keyword>
<dbReference type="EMBL" id="CAJGYO010000009">
    <property type="protein sequence ID" value="CAD6253325.1"/>
    <property type="molecule type" value="Genomic_DNA"/>
</dbReference>